<dbReference type="InterPro" id="IPR011050">
    <property type="entry name" value="Pectin_lyase_fold/virulence"/>
</dbReference>
<organism evidence="2 3">
    <name type="scientific">Micavibrio aeruginosavorus</name>
    <dbReference type="NCBI Taxonomy" id="349221"/>
    <lineage>
        <taxon>Bacteria</taxon>
        <taxon>Pseudomonadati</taxon>
        <taxon>Bdellovibrionota</taxon>
        <taxon>Bdellovibrionia</taxon>
        <taxon>Bdellovibrionales</taxon>
        <taxon>Pseudobdellovibrionaceae</taxon>
        <taxon>Micavibrio</taxon>
    </lineage>
</organism>
<dbReference type="Gene3D" id="2.160.20.10">
    <property type="entry name" value="Single-stranded right-handed beta-helix, Pectin lyase-like"/>
    <property type="match status" value="1"/>
</dbReference>
<protein>
    <recommendedName>
        <fullName evidence="1">Rhamnogalacturonase A/B/Epimerase-like pectate lyase domain-containing protein</fullName>
    </recommendedName>
</protein>
<gene>
    <name evidence="2" type="ORF">HYS17_11010</name>
</gene>
<reference evidence="2 3" key="1">
    <citation type="submission" date="2020-07" db="EMBL/GenBank/DDBJ databases">
        <title>Huge and variable diversity of episymbiotic CPR bacteria and DPANN archaea in groundwater ecosystems.</title>
        <authorList>
            <person name="He C.Y."/>
            <person name="Keren R."/>
            <person name="Whittaker M."/>
            <person name="Farag I.F."/>
            <person name="Doudna J."/>
            <person name="Cate J.H.D."/>
            <person name="Banfield J.F."/>
        </authorList>
    </citation>
    <scope>NUCLEOTIDE SEQUENCE [LARGE SCALE GENOMIC DNA]</scope>
    <source>
        <strain evidence="2">NC_groundwater_70_Ag_B-0.1um_54_66</strain>
    </source>
</reference>
<dbReference type="AlphaFoldDB" id="A0A7T5R1V4"/>
<dbReference type="SUPFAM" id="SSF51126">
    <property type="entry name" value="Pectin lyase-like"/>
    <property type="match status" value="1"/>
</dbReference>
<name>A0A7T5R1V4_9BACT</name>
<proteinExistence type="predicted"/>
<dbReference type="EMBL" id="CP066681">
    <property type="protein sequence ID" value="QQG36013.1"/>
    <property type="molecule type" value="Genomic_DNA"/>
</dbReference>
<dbReference type="InterPro" id="IPR012334">
    <property type="entry name" value="Pectin_lyas_fold"/>
</dbReference>
<accession>A0A7T5R1V4</accession>
<dbReference type="InterPro" id="IPR024535">
    <property type="entry name" value="RHGA/B-epi-like_pectate_lyase"/>
</dbReference>
<evidence type="ECO:0000313" key="2">
    <source>
        <dbReference type="EMBL" id="QQG36013.1"/>
    </source>
</evidence>
<evidence type="ECO:0000313" key="3">
    <source>
        <dbReference type="Proteomes" id="UP000595362"/>
    </source>
</evidence>
<dbReference type="Proteomes" id="UP000595362">
    <property type="component" value="Chromosome"/>
</dbReference>
<feature type="domain" description="Rhamnogalacturonase A/B/Epimerase-like pectate lyase" evidence="1">
    <location>
        <begin position="189"/>
        <end position="263"/>
    </location>
</feature>
<dbReference type="Pfam" id="PF12708">
    <property type="entry name" value="Pect-lyase_RHGA_epim"/>
    <property type="match status" value="1"/>
</dbReference>
<evidence type="ECO:0000259" key="1">
    <source>
        <dbReference type="Pfam" id="PF12708"/>
    </source>
</evidence>
<sequence>MSNDHIQVPAIVPVVRFLANGSQTAFVYPFPIFSAADIKVYLNGALQSSGYSVSGAGNSAGGQVAFITAPDSGVVVMLERRFALERMTDFLEGGDFSARAINNELDFLMMALQQVNRDQASMLRYAAAEMPAGLDLPTRAVRAGKALGFDGSGNPVAVSLEGSMAAPDYTASGMGAETRSSSDKFSDVVSVRDFGAVGDGLNDDTLALQQALAAHQAVFVPAGTYLVTAPITLGARQSLQGVGASSVIKAQTNGFITIEMADGQSLLSQLRIEGGLIGVALRGRIGECVQNTVSDVQIVGATTGIMLDGYDDSNKPCYWNHVNRVLIEQPALHGVHLTLSDDGDTPNANRFHMVRVYSKSALTTGHGFYIEYGQLNNSFFDCESNVNGASAQSCVCVGANSDKTLVVNMLCESGNGVPNIKLLSGSQETALINLTAMSNGPAIDDASGGQYDAMNAGWPDKNRLRKTVVTDLKATLMRFDTEYIDSAGTSNLDLSHSVHLVNAAAGAITAALPVAAGAAGAQITIKKVDNTANIVTVSEQGGGAGPDGSVLHLGGRNDYVTVISNGVNWYIQSSNRMAGNTRYADTTGIYDIDMAVDTYLLSSYGGVLTARLPPANAAQAIGRTVTIKKTDSSANAITVTEQGGSGPDQSSQSLATQYKAITITSNGSQWYVVSKY</sequence>